<dbReference type="CDD" id="cd04301">
    <property type="entry name" value="NAT_SF"/>
    <property type="match status" value="1"/>
</dbReference>
<keyword evidence="5" id="KW-1185">Reference proteome</keyword>
<dbReference type="RefSeq" id="WP_244386475.1">
    <property type="nucleotide sequence ID" value="NZ_AP025564.1"/>
</dbReference>
<dbReference type="Pfam" id="PF13508">
    <property type="entry name" value="Acetyltransf_7"/>
    <property type="match status" value="1"/>
</dbReference>
<dbReference type="InterPro" id="IPR016181">
    <property type="entry name" value="Acyl_CoA_acyltransferase"/>
</dbReference>
<evidence type="ECO:0000259" key="3">
    <source>
        <dbReference type="PROSITE" id="PS51186"/>
    </source>
</evidence>
<dbReference type="SUPFAM" id="SSF55729">
    <property type="entry name" value="Acyl-CoA N-acyltransferases (Nat)"/>
    <property type="match status" value="1"/>
</dbReference>
<sequence>MEMETVAKGERTEELVRAVAAVWEASIRPTHLFLAESDIDELRPQVRQALSAVDTLVVAFDDAGKPVGFLGVEGDMIEMLFVSPELFGAGVGRRLLNYATKTLGARRLDVNEGNPGARGFYEHMGFAVVGRSEIDGQGRPFPLLHMELQDE</sequence>
<evidence type="ECO:0000313" key="5">
    <source>
        <dbReference type="Proteomes" id="UP001320544"/>
    </source>
</evidence>
<protein>
    <submittedName>
        <fullName evidence="4">GCN5 family N-acetyltransferase</fullName>
    </submittedName>
</protein>
<evidence type="ECO:0000256" key="1">
    <source>
        <dbReference type="ARBA" id="ARBA00022679"/>
    </source>
</evidence>
<dbReference type="PROSITE" id="PS51186">
    <property type="entry name" value="GNAT"/>
    <property type="match status" value="1"/>
</dbReference>
<dbReference type="PANTHER" id="PTHR43800">
    <property type="entry name" value="PEPTIDYL-LYSINE N-ACETYLTRANSFERASE YJAB"/>
    <property type="match status" value="1"/>
</dbReference>
<evidence type="ECO:0000313" key="4">
    <source>
        <dbReference type="EMBL" id="BDE97267.1"/>
    </source>
</evidence>
<reference evidence="4 5" key="1">
    <citation type="submission" date="2022-01" db="EMBL/GenBank/DDBJ databases">
        <title>Novel bile acid biosynthetic pathways are enriched in the microbiome of centenarians.</title>
        <authorList>
            <person name="Sato Y."/>
            <person name="Atarashi K."/>
            <person name="Plichta R.D."/>
            <person name="Arai Y."/>
            <person name="Sasajima S."/>
            <person name="Kearney M.S."/>
            <person name="Suda W."/>
            <person name="Takeshita K."/>
            <person name="Sasaki T."/>
            <person name="Okamoto S."/>
            <person name="Skelly N.A."/>
            <person name="Okamura Y."/>
            <person name="Vlamakis H."/>
            <person name="Li Y."/>
            <person name="Tanoue T."/>
            <person name="Takei H."/>
            <person name="Nittono H."/>
            <person name="Narushima S."/>
            <person name="Irie J."/>
            <person name="Itoh H."/>
            <person name="Moriya K."/>
            <person name="Sugiura Y."/>
            <person name="Suematsu M."/>
            <person name="Moritoki N."/>
            <person name="Shibata S."/>
            <person name="Littman R.D."/>
            <person name="Fischbach A.M."/>
            <person name="Uwamino Y."/>
            <person name="Inoue T."/>
            <person name="Honda A."/>
            <person name="Hattori M."/>
            <person name="Murai T."/>
            <person name="Xavier J.R."/>
            <person name="Hirose N."/>
            <person name="Honda K."/>
        </authorList>
    </citation>
    <scope>NUCLEOTIDE SEQUENCE [LARGE SCALE GENOMIC DNA]</scope>
    <source>
        <strain evidence="4 5">CE91-St30</strain>
    </source>
</reference>
<proteinExistence type="predicted"/>
<dbReference type="Proteomes" id="UP001320544">
    <property type="component" value="Chromosome"/>
</dbReference>
<gene>
    <name evidence="4" type="ORF">CE91St30_26000</name>
</gene>
<keyword evidence="2" id="KW-0012">Acyltransferase</keyword>
<dbReference type="PANTHER" id="PTHR43800:SF1">
    <property type="entry name" value="PEPTIDYL-LYSINE N-ACETYLTRANSFERASE YJAB"/>
    <property type="match status" value="1"/>
</dbReference>
<accession>A0ABN6MGZ5</accession>
<name>A0ABN6MGZ5_9ACTN</name>
<dbReference type="InterPro" id="IPR000182">
    <property type="entry name" value="GNAT_dom"/>
</dbReference>
<keyword evidence="1" id="KW-0808">Transferase</keyword>
<feature type="domain" description="N-acetyltransferase" evidence="3">
    <location>
        <begin position="1"/>
        <end position="151"/>
    </location>
</feature>
<organism evidence="4 5">
    <name type="scientific">Raoultibacter timonensis</name>
    <dbReference type="NCBI Taxonomy" id="1907662"/>
    <lineage>
        <taxon>Bacteria</taxon>
        <taxon>Bacillati</taxon>
        <taxon>Actinomycetota</taxon>
        <taxon>Coriobacteriia</taxon>
        <taxon>Eggerthellales</taxon>
        <taxon>Eggerthellaceae</taxon>
        <taxon>Raoultibacter</taxon>
    </lineage>
</organism>
<dbReference type="Gene3D" id="3.40.630.30">
    <property type="match status" value="1"/>
</dbReference>
<evidence type="ECO:0000256" key="2">
    <source>
        <dbReference type="ARBA" id="ARBA00023315"/>
    </source>
</evidence>
<dbReference type="EMBL" id="AP025564">
    <property type="protein sequence ID" value="BDE97267.1"/>
    <property type="molecule type" value="Genomic_DNA"/>
</dbReference>